<feature type="signal peptide" evidence="1">
    <location>
        <begin position="1"/>
        <end position="16"/>
    </location>
</feature>
<keyword evidence="1" id="KW-0732">Signal</keyword>
<reference evidence="2 3" key="1">
    <citation type="submission" date="2022-10" db="EMBL/GenBank/DDBJ databases">
        <title>Janthinobacterium sp. hw3 Genome sequencing.</title>
        <authorList>
            <person name="Park S."/>
        </authorList>
    </citation>
    <scope>NUCLEOTIDE SEQUENCE [LARGE SCALE GENOMIC DNA]</scope>
    <source>
        <strain evidence="3">hw3</strain>
    </source>
</reference>
<dbReference type="EMBL" id="JAQQXR010000006">
    <property type="protein sequence ID" value="MDC8759064.1"/>
    <property type="molecule type" value="Genomic_DNA"/>
</dbReference>
<protein>
    <submittedName>
        <fullName evidence="2">Uncharacterized protein</fullName>
    </submittedName>
</protein>
<feature type="chain" id="PRO_5046626254" evidence="1">
    <location>
        <begin position="17"/>
        <end position="134"/>
    </location>
</feature>
<evidence type="ECO:0000256" key="1">
    <source>
        <dbReference type="SAM" id="SignalP"/>
    </source>
</evidence>
<evidence type="ECO:0000313" key="2">
    <source>
        <dbReference type="EMBL" id="MDC8759064.1"/>
    </source>
</evidence>
<proteinExistence type="predicted"/>
<dbReference type="Proteomes" id="UP001221208">
    <property type="component" value="Unassembled WGS sequence"/>
</dbReference>
<name>A0ABT5K2C0_9BURK</name>
<evidence type="ECO:0000313" key="3">
    <source>
        <dbReference type="Proteomes" id="UP001221208"/>
    </source>
</evidence>
<gene>
    <name evidence="2" type="ORF">OIK44_15905</name>
</gene>
<organism evidence="2 3">
    <name type="scientific">Janthinobacterium fluminis</name>
    <dbReference type="NCBI Taxonomy" id="2987524"/>
    <lineage>
        <taxon>Bacteria</taxon>
        <taxon>Pseudomonadati</taxon>
        <taxon>Pseudomonadota</taxon>
        <taxon>Betaproteobacteria</taxon>
        <taxon>Burkholderiales</taxon>
        <taxon>Oxalobacteraceae</taxon>
        <taxon>Janthinobacterium</taxon>
    </lineage>
</organism>
<comment type="caution">
    <text evidence="2">The sequence shown here is derived from an EMBL/GenBank/DDBJ whole genome shotgun (WGS) entry which is preliminary data.</text>
</comment>
<sequence>MLSICLFCAAATSAHAGVSEVSSASENVGMASGIVLLGSMSMLAASGQVIVSGVESVAEGSVVVLKGASDAGTASIKLTGKAARGLSLAAGTVVSVVAVSTGHALVLSGKIIAYIPNEIGKSLLHHSRVPGAGA</sequence>
<keyword evidence="3" id="KW-1185">Reference proteome</keyword>
<accession>A0ABT5K2C0</accession>